<dbReference type="NCBIfam" id="NF041213">
    <property type="entry name" value="plasmid_TraA"/>
    <property type="match status" value="1"/>
</dbReference>
<evidence type="ECO:0000256" key="1">
    <source>
        <dbReference type="SAM" id="MobiDB-lite"/>
    </source>
</evidence>
<dbReference type="GeneID" id="66855764"/>
<feature type="compositionally biased region" description="Polar residues" evidence="1">
    <location>
        <begin position="1"/>
        <end position="10"/>
    </location>
</feature>
<feature type="region of interest" description="Disordered" evidence="1">
    <location>
        <begin position="175"/>
        <end position="197"/>
    </location>
</feature>
<accession>A0ABY3Z4E2</accession>
<keyword evidence="3" id="KW-1185">Reference proteome</keyword>
<dbReference type="InterPro" id="IPR053789">
    <property type="entry name" value="TraA-like"/>
</dbReference>
<gene>
    <name evidence="2" type="ORF">SRIMR7_23500</name>
</gene>
<feature type="region of interest" description="Disordered" evidence="1">
    <location>
        <begin position="65"/>
        <end position="84"/>
    </location>
</feature>
<sequence length="197" mass="21311">MAAANGSNGARQVPPPPNYPPTNGRAPAPVQRNRNTKIQVNKVNLLPDGGILPPLTLSFSKTVVNGGGSGSGRRKALPGSGFTSDEDVRALSEAIRKDARPRAVERALDAETLEAVLRTIPDTTGSMSGSRARARRVARPLRRIAAAEKLISKEGAKLWATFTREFEAELAQISSGRRRGEPRYRHNQQGGAVWKQW</sequence>
<name>A0ABY3Z4E2_STRRM</name>
<dbReference type="EMBL" id="CP094298">
    <property type="protein sequence ID" value="UNZ05126.1"/>
    <property type="molecule type" value="Genomic_DNA"/>
</dbReference>
<proteinExistence type="predicted"/>
<feature type="region of interest" description="Disordered" evidence="1">
    <location>
        <begin position="1"/>
        <end position="36"/>
    </location>
</feature>
<dbReference type="RefSeq" id="WP_003979835.1">
    <property type="nucleotide sequence ID" value="NZ_CP043497.1"/>
</dbReference>
<protein>
    <recommendedName>
        <fullName evidence="4">Sporulation protein SsgA</fullName>
    </recommendedName>
</protein>
<evidence type="ECO:0000313" key="2">
    <source>
        <dbReference type="EMBL" id="UNZ05126.1"/>
    </source>
</evidence>
<dbReference type="Proteomes" id="UP000829494">
    <property type="component" value="Chromosome"/>
</dbReference>
<organism evidence="2 3">
    <name type="scientific">Streptomyces rimosus subsp. rimosus</name>
    <dbReference type="NCBI Taxonomy" id="132474"/>
    <lineage>
        <taxon>Bacteria</taxon>
        <taxon>Bacillati</taxon>
        <taxon>Actinomycetota</taxon>
        <taxon>Actinomycetes</taxon>
        <taxon>Kitasatosporales</taxon>
        <taxon>Streptomycetaceae</taxon>
        <taxon>Streptomyces</taxon>
    </lineage>
</organism>
<evidence type="ECO:0008006" key="4">
    <source>
        <dbReference type="Google" id="ProtNLM"/>
    </source>
</evidence>
<evidence type="ECO:0000313" key="3">
    <source>
        <dbReference type="Proteomes" id="UP000829494"/>
    </source>
</evidence>
<reference evidence="2 3" key="1">
    <citation type="submission" date="2022-03" db="EMBL/GenBank/DDBJ databases">
        <title>Complete genome of Streptomyces rimosus ssp. rimosus R7 (=ATCC 10970).</title>
        <authorList>
            <person name="Beganovic S."/>
            <person name="Ruckert C."/>
            <person name="Busche T."/>
            <person name="Kalinowski J."/>
            <person name="Wittmann C."/>
        </authorList>
    </citation>
    <scope>NUCLEOTIDE SEQUENCE [LARGE SCALE GENOMIC DNA]</scope>
    <source>
        <strain evidence="2 3">R7</strain>
    </source>
</reference>